<dbReference type="GO" id="GO:0032259">
    <property type="term" value="P:methylation"/>
    <property type="evidence" value="ECO:0007669"/>
    <property type="project" value="UniProtKB-KW"/>
</dbReference>
<dbReference type="InterPro" id="IPR023576">
    <property type="entry name" value="UbiE/COQ5_MeTrFase_CS"/>
</dbReference>
<sequence length="247" mass="27360">MTTQREDITHNAAGFETDQDAVFDRIAARYDLLCDLFSFGIHRHWKRRVAQLIAREPWRDLLDGATGTGDVVLRVAAAQALGRDHHIIASDISPKMLAMASRRASNLRANITFRQLDAHAMPAIADASIDLYSISLGLKICERDKVLREALRVLRPGGRLVVLEASHIAPAWLHRAYLHYMGMAMPIIGWLATGGDASAYQYLLKGIHQFPDAADLADEIRAMGFTEVSFEKLTLGIVAIHVARKPA</sequence>
<dbReference type="InterPro" id="IPR004033">
    <property type="entry name" value="UbiE/COQ5_MeTrFase"/>
</dbReference>
<keyword evidence="7" id="KW-0830">Ubiquinone</keyword>
<dbReference type="UniPathway" id="UPA00079">
    <property type="reaction ID" value="UER00169"/>
</dbReference>
<evidence type="ECO:0000256" key="1">
    <source>
        <dbReference type="ARBA" id="ARBA00022428"/>
    </source>
</evidence>
<proteinExistence type="inferred from homology"/>
<evidence type="ECO:0000256" key="5">
    <source>
        <dbReference type="ARBA" id="ARBA00022691"/>
    </source>
</evidence>
<keyword evidence="2 6" id="KW-0489">Methyltransferase</keyword>
<dbReference type="Proteomes" id="UP000291822">
    <property type="component" value="Unassembled WGS sequence"/>
</dbReference>
<comment type="catalytic activity">
    <reaction evidence="6">
        <text>a 2-methoxy-6-(all-trans-polyprenyl)benzene-1,4-diol + S-adenosyl-L-methionine = a 5-methoxy-2-methyl-3-(all-trans-polyprenyl)benzene-1,4-diol + S-adenosyl-L-homocysteine + H(+)</text>
        <dbReference type="Rhea" id="RHEA:28286"/>
        <dbReference type="Rhea" id="RHEA-COMP:10858"/>
        <dbReference type="Rhea" id="RHEA-COMP:10859"/>
        <dbReference type="ChEBI" id="CHEBI:15378"/>
        <dbReference type="ChEBI" id="CHEBI:57856"/>
        <dbReference type="ChEBI" id="CHEBI:59789"/>
        <dbReference type="ChEBI" id="CHEBI:84166"/>
        <dbReference type="ChEBI" id="CHEBI:84167"/>
        <dbReference type="EC" id="2.1.1.201"/>
    </reaction>
</comment>
<keyword evidence="3 6" id="KW-0808">Transferase</keyword>
<comment type="caution">
    <text evidence="7">The sequence shown here is derived from an EMBL/GenBank/DDBJ whole genome shotgun (WGS) entry which is preliminary data.</text>
</comment>
<name>A0A4R0Z189_9GAMM</name>
<feature type="binding site" evidence="6">
    <location>
        <begin position="117"/>
        <end position="118"/>
    </location>
    <ligand>
        <name>S-adenosyl-L-methionine</name>
        <dbReference type="ChEBI" id="CHEBI:59789"/>
    </ligand>
</feature>
<dbReference type="PROSITE" id="PS51608">
    <property type="entry name" value="SAM_MT_UBIE"/>
    <property type="match status" value="1"/>
</dbReference>
<dbReference type="AlphaFoldDB" id="A0A4R0Z189"/>
<accession>A0A4R0Z189</accession>
<comment type="function">
    <text evidence="6">Methyltransferase required for the conversion of demethylmenaquinol (DMKH2) to menaquinol (MKH2) and the conversion of 2-polyprenyl-6-methoxy-1,4-benzoquinol (DDMQH2) to 2-polyprenyl-3-methyl-6-methoxy-1,4-benzoquinol (DMQH2).</text>
</comment>
<dbReference type="PROSITE" id="PS01184">
    <property type="entry name" value="UBIE_2"/>
    <property type="match status" value="1"/>
</dbReference>
<dbReference type="CDD" id="cd02440">
    <property type="entry name" value="AdoMet_MTases"/>
    <property type="match status" value="1"/>
</dbReference>
<dbReference type="InterPro" id="IPR029063">
    <property type="entry name" value="SAM-dependent_MTases_sf"/>
</dbReference>
<dbReference type="NCBIfam" id="TIGR01934">
    <property type="entry name" value="MenG_MenH_UbiE"/>
    <property type="match status" value="1"/>
</dbReference>
<dbReference type="UniPathway" id="UPA00232"/>
<comment type="similarity">
    <text evidence="6">Belongs to the class I-like SAM-binding methyltransferase superfamily. MenG/UbiE family.</text>
</comment>
<dbReference type="HAMAP" id="MF_01813">
    <property type="entry name" value="MenG_UbiE_methyltr"/>
    <property type="match status" value="1"/>
</dbReference>
<reference evidence="7 8" key="1">
    <citation type="submission" date="2019-02" db="EMBL/GenBank/DDBJ databases">
        <title>Dyella amyloliquefaciens sp. nov., isolated from forest soil.</title>
        <authorList>
            <person name="Gao Z.-H."/>
            <person name="Qiu L.-H."/>
        </authorList>
    </citation>
    <scope>NUCLEOTIDE SEQUENCE [LARGE SCALE GENOMIC DNA]</scope>
    <source>
        <strain evidence="7 8">KACC 12747</strain>
    </source>
</reference>
<feature type="binding site" evidence="6">
    <location>
        <position position="68"/>
    </location>
    <ligand>
        <name>S-adenosyl-L-methionine</name>
        <dbReference type="ChEBI" id="CHEBI:59789"/>
    </ligand>
</feature>
<keyword evidence="1 6" id="KW-0474">Menaquinone biosynthesis</keyword>
<comment type="catalytic activity">
    <reaction evidence="6">
        <text>a 2-demethylmenaquinol + S-adenosyl-L-methionine = a menaquinol + S-adenosyl-L-homocysteine + H(+)</text>
        <dbReference type="Rhea" id="RHEA:42640"/>
        <dbReference type="Rhea" id="RHEA-COMP:9539"/>
        <dbReference type="Rhea" id="RHEA-COMP:9563"/>
        <dbReference type="ChEBI" id="CHEBI:15378"/>
        <dbReference type="ChEBI" id="CHEBI:18151"/>
        <dbReference type="ChEBI" id="CHEBI:55437"/>
        <dbReference type="ChEBI" id="CHEBI:57856"/>
        <dbReference type="ChEBI" id="CHEBI:59789"/>
        <dbReference type="EC" id="2.1.1.163"/>
    </reaction>
</comment>
<comment type="pathway">
    <text evidence="6">Cofactor biosynthesis; ubiquinone biosynthesis.</text>
</comment>
<dbReference type="GO" id="GO:0009060">
    <property type="term" value="P:aerobic respiration"/>
    <property type="evidence" value="ECO:0007669"/>
    <property type="project" value="UniProtKB-UniRule"/>
</dbReference>
<protein>
    <recommendedName>
        <fullName evidence="6">Ubiquinone/menaquinone biosynthesis C-methyltransferase UbiE</fullName>
        <ecNumber evidence="6">2.1.1.163</ecNumber>
        <ecNumber evidence="6">2.1.1.201</ecNumber>
    </recommendedName>
    <alternativeName>
        <fullName evidence="6">2-methoxy-6-polyprenyl-1,4-benzoquinol methylase</fullName>
    </alternativeName>
    <alternativeName>
        <fullName evidence="6">Demethylmenaquinone methyltransferase</fullName>
    </alternativeName>
</protein>
<dbReference type="PANTHER" id="PTHR43591">
    <property type="entry name" value="METHYLTRANSFERASE"/>
    <property type="match status" value="1"/>
</dbReference>
<dbReference type="Pfam" id="PF01209">
    <property type="entry name" value="Ubie_methyltran"/>
    <property type="match status" value="1"/>
</dbReference>
<feature type="binding site" evidence="6">
    <location>
        <position position="91"/>
    </location>
    <ligand>
        <name>S-adenosyl-L-methionine</name>
        <dbReference type="ChEBI" id="CHEBI:59789"/>
    </ligand>
</feature>
<evidence type="ECO:0000256" key="6">
    <source>
        <dbReference type="HAMAP-Rule" id="MF_01813"/>
    </source>
</evidence>
<comment type="pathway">
    <text evidence="6">Quinol/quinone metabolism; menaquinone biosynthesis; menaquinol from 1,4-dihydroxy-2-naphthoate: step 2/2.</text>
</comment>
<evidence type="ECO:0000256" key="2">
    <source>
        <dbReference type="ARBA" id="ARBA00022603"/>
    </source>
</evidence>
<keyword evidence="5 6" id="KW-0949">S-adenosyl-L-methionine</keyword>
<dbReference type="GO" id="GO:0008425">
    <property type="term" value="F:2-methoxy-6-polyprenyl-1,4-benzoquinol methyltransferase activity"/>
    <property type="evidence" value="ECO:0007669"/>
    <property type="project" value="UniProtKB-UniRule"/>
</dbReference>
<dbReference type="GO" id="GO:0043770">
    <property type="term" value="F:demethylmenaquinone methyltransferase activity"/>
    <property type="evidence" value="ECO:0007669"/>
    <property type="project" value="UniProtKB-UniRule"/>
</dbReference>
<dbReference type="EC" id="2.1.1.201" evidence="6"/>
<evidence type="ECO:0000313" key="7">
    <source>
        <dbReference type="EMBL" id="TCI12020.1"/>
    </source>
</evidence>
<dbReference type="RefSeq" id="WP_131151199.1">
    <property type="nucleotide sequence ID" value="NZ_SJTG01000001.1"/>
</dbReference>
<dbReference type="Gene3D" id="3.40.50.150">
    <property type="entry name" value="Vaccinia Virus protein VP39"/>
    <property type="match status" value="1"/>
</dbReference>
<keyword evidence="8" id="KW-1185">Reference proteome</keyword>
<evidence type="ECO:0000313" key="8">
    <source>
        <dbReference type="Proteomes" id="UP000291822"/>
    </source>
</evidence>
<dbReference type="PANTHER" id="PTHR43591:SF24">
    <property type="entry name" value="2-METHOXY-6-POLYPRENYL-1,4-BENZOQUINOL METHYLASE, MITOCHONDRIAL"/>
    <property type="match status" value="1"/>
</dbReference>
<evidence type="ECO:0000256" key="4">
    <source>
        <dbReference type="ARBA" id="ARBA00022688"/>
    </source>
</evidence>
<keyword evidence="4 6" id="KW-0831">Ubiquinone biosynthesis</keyword>
<evidence type="ECO:0000256" key="3">
    <source>
        <dbReference type="ARBA" id="ARBA00022679"/>
    </source>
</evidence>
<organism evidence="7 8">
    <name type="scientific">Dyella soli</name>
    <dbReference type="NCBI Taxonomy" id="522319"/>
    <lineage>
        <taxon>Bacteria</taxon>
        <taxon>Pseudomonadati</taxon>
        <taxon>Pseudomonadota</taxon>
        <taxon>Gammaproteobacteria</taxon>
        <taxon>Lysobacterales</taxon>
        <taxon>Rhodanobacteraceae</taxon>
        <taxon>Dyella</taxon>
    </lineage>
</organism>
<dbReference type="GO" id="GO:0009234">
    <property type="term" value="P:menaquinone biosynthetic process"/>
    <property type="evidence" value="ECO:0007669"/>
    <property type="project" value="UniProtKB-UniRule"/>
</dbReference>
<dbReference type="EMBL" id="SJTG01000001">
    <property type="protein sequence ID" value="TCI12020.1"/>
    <property type="molecule type" value="Genomic_DNA"/>
</dbReference>
<feature type="binding site" evidence="6">
    <location>
        <position position="135"/>
    </location>
    <ligand>
        <name>S-adenosyl-L-methionine</name>
        <dbReference type="ChEBI" id="CHEBI:59789"/>
    </ligand>
</feature>
<dbReference type="EC" id="2.1.1.163" evidence="6"/>
<dbReference type="SUPFAM" id="SSF53335">
    <property type="entry name" value="S-adenosyl-L-methionine-dependent methyltransferases"/>
    <property type="match status" value="1"/>
</dbReference>
<gene>
    <name evidence="6" type="primary">ubiE</name>
    <name evidence="7" type="ORF">EZM97_01235</name>
</gene>